<keyword evidence="4" id="KW-1185">Reference proteome</keyword>
<sequence length="727" mass="84498">MKAKQLRVLVYGDVNLNLIDGSAIWLTSVVHMLNQDPNLEVDVLLKRSIVKPEVTASIKQLERVNFIDVFSEQSTKRDEPYYEKKVLQADEAAQLIHELVQTNGYDMAFIRGFQLAYELTSYPDTMKKTWTYITDFTHDHSEASQEELARLKTIASLSARMLCQTAEMKEYFETFLETPRPFLILNPMIPNMREEVPTFKREGKQLVYTGKFAPLWYSSEILDAFQQTRNRMPDVTLKVAGDKFNQDPNNPNFRKEVTSRLQTDEGVDWLKGIPRAEVETLIASSDIGLSWRHPDLDDSLELSTKLLEYGALGKPVLLNRNRMHEMLLGSSYPLFVNSEAEFIEKVELAFTHPAIYRDAAERLYNMTKFYTFSSTYARLREAIWEMRPTTILFAGHDLKFIRMFMERFQGNPRYRVLVDEWEGHKIHDVNHSKACLEAADIIFCEWGLGNAVWYSHHKLPHQRLIVRIHRQEKETPFPNEYELDNIDRIILVSPYMLEEMSRLFHIPRHKMTMLYNAVDGDKLDKPKYDKALPFHLGMIGINPKLKRPDLALDVLERLLAQDNRYHLFFKGHHPSEVYWIAKREEERTYYESFLQRIEQPPLKGHVHFDGHGDDVDTWLQKIGFVLSMSDLESFHLSPAEGMAAGSYPLIRRWTGSETIYPDELLVNNPLDVVDTILSYRDRPVELLAATAPFQQYARKHFGVNALFPKMERIILGEKHDNGGTALS</sequence>
<dbReference type="CDD" id="cd03801">
    <property type="entry name" value="GT4_PimA-like"/>
    <property type="match status" value="1"/>
</dbReference>
<dbReference type="Pfam" id="PF13524">
    <property type="entry name" value="Glyco_trans_1_2"/>
    <property type="match status" value="1"/>
</dbReference>
<dbReference type="Proteomes" id="UP001206821">
    <property type="component" value="Unassembled WGS sequence"/>
</dbReference>
<dbReference type="RefSeq" id="WP_034817848.1">
    <property type="nucleotide sequence ID" value="NZ_JANIEK010000024.1"/>
</dbReference>
<evidence type="ECO:0000256" key="1">
    <source>
        <dbReference type="ARBA" id="ARBA00022679"/>
    </source>
</evidence>
<comment type="caution">
    <text evidence="3">The sequence shown here is derived from an EMBL/GenBank/DDBJ whole genome shotgun (WGS) entry which is preliminary data.</text>
</comment>
<keyword evidence="1" id="KW-0808">Transferase</keyword>
<dbReference type="EMBL" id="JANIEK010000024">
    <property type="protein sequence ID" value="MCT4795376.1"/>
    <property type="molecule type" value="Genomic_DNA"/>
</dbReference>
<proteinExistence type="predicted"/>
<dbReference type="Gene3D" id="3.40.50.2000">
    <property type="entry name" value="Glycogen Phosphorylase B"/>
    <property type="match status" value="3"/>
</dbReference>
<dbReference type="PANTHER" id="PTHR46401">
    <property type="entry name" value="GLYCOSYLTRANSFERASE WBBK-RELATED"/>
    <property type="match status" value="1"/>
</dbReference>
<dbReference type="InterPro" id="IPR055259">
    <property type="entry name" value="YkvP/CgeB_Glyco_trans-like"/>
</dbReference>
<evidence type="ECO:0000313" key="4">
    <source>
        <dbReference type="Proteomes" id="UP001206821"/>
    </source>
</evidence>
<dbReference type="SUPFAM" id="SSF53756">
    <property type="entry name" value="UDP-Glycosyltransferase/glycogen phosphorylase"/>
    <property type="match status" value="2"/>
</dbReference>
<protein>
    <submittedName>
        <fullName evidence="3">Glycosyltransferase</fullName>
    </submittedName>
</protein>
<accession>A0ABT2L0L4</accession>
<feature type="domain" description="Spore protein YkvP/CgeB glycosyl transferase-like" evidence="2">
    <location>
        <begin position="227"/>
        <end position="368"/>
    </location>
</feature>
<reference evidence="3 4" key="1">
    <citation type="submission" date="2022-07" db="EMBL/GenBank/DDBJ databases">
        <title>Genomic and pangenome structural analysis of the polyextremophile Exiguobacterium.</title>
        <authorList>
            <person name="Shen L."/>
        </authorList>
    </citation>
    <scope>NUCLEOTIDE SEQUENCE [LARGE SCALE GENOMIC DNA]</scope>
    <source>
        <strain evidence="3 4">12_1</strain>
    </source>
</reference>
<evidence type="ECO:0000259" key="2">
    <source>
        <dbReference type="Pfam" id="PF13524"/>
    </source>
</evidence>
<gene>
    <name evidence="3" type="ORF">NQG31_07450</name>
</gene>
<name>A0ABT2L0L4_9BACL</name>
<evidence type="ECO:0000313" key="3">
    <source>
        <dbReference type="EMBL" id="MCT4795376.1"/>
    </source>
</evidence>
<organism evidence="3 4">
    <name type="scientific">Exiguobacterium alkaliphilum</name>
    <dbReference type="NCBI Taxonomy" id="1428684"/>
    <lineage>
        <taxon>Bacteria</taxon>
        <taxon>Bacillati</taxon>
        <taxon>Bacillota</taxon>
        <taxon>Bacilli</taxon>
        <taxon>Bacillales</taxon>
        <taxon>Bacillales Family XII. Incertae Sedis</taxon>
        <taxon>Exiguobacterium</taxon>
    </lineage>
</organism>
<dbReference type="PANTHER" id="PTHR46401:SF2">
    <property type="entry name" value="GLYCOSYLTRANSFERASE WBBK-RELATED"/>
    <property type="match status" value="1"/>
</dbReference>